<accession>A0A931AX78</accession>
<dbReference type="Proteomes" id="UP000657385">
    <property type="component" value="Unassembled WGS sequence"/>
</dbReference>
<keyword evidence="2" id="KW-1185">Reference proteome</keyword>
<evidence type="ECO:0000313" key="1">
    <source>
        <dbReference type="EMBL" id="MBF9066416.1"/>
    </source>
</evidence>
<comment type="caution">
    <text evidence="1">The sequence shown here is derived from an EMBL/GenBank/DDBJ whole genome shotgun (WGS) entry which is preliminary data.</text>
</comment>
<organism evidence="1 2">
    <name type="scientific">Streptacidiphilus fuscans</name>
    <dbReference type="NCBI Taxonomy" id="2789292"/>
    <lineage>
        <taxon>Bacteria</taxon>
        <taxon>Bacillati</taxon>
        <taxon>Actinomycetota</taxon>
        <taxon>Actinomycetes</taxon>
        <taxon>Kitasatosporales</taxon>
        <taxon>Streptomycetaceae</taxon>
        <taxon>Streptacidiphilus</taxon>
    </lineage>
</organism>
<dbReference type="AlphaFoldDB" id="A0A931AX78"/>
<evidence type="ECO:0000313" key="2">
    <source>
        <dbReference type="Proteomes" id="UP000657385"/>
    </source>
</evidence>
<name>A0A931AX78_9ACTN</name>
<dbReference type="EMBL" id="JADPRT010000001">
    <property type="protein sequence ID" value="MBF9066416.1"/>
    <property type="molecule type" value="Genomic_DNA"/>
</dbReference>
<gene>
    <name evidence="1" type="ORF">I2501_00010</name>
</gene>
<reference evidence="1" key="1">
    <citation type="submission" date="2020-11" db="EMBL/GenBank/DDBJ databases">
        <title>Isolation and identification of active actinomycetes.</title>
        <authorList>
            <person name="Yu B."/>
        </authorList>
    </citation>
    <scope>NUCLEOTIDE SEQUENCE</scope>
    <source>
        <strain evidence="1">NEAU-YB345</strain>
    </source>
</reference>
<proteinExistence type="predicted"/>
<protein>
    <submittedName>
        <fullName evidence="1">Uncharacterized protein</fullName>
    </submittedName>
</protein>
<sequence>MQPKPIVTREQFEHAVAGFPTAQIMGIDDRDVPPFLDELARRGAVFEREEPSYRFKIDLRLAPELLDLWPLPSGLLMSLGMTSPFGGPDSTDEDDSTEAELDEMVAVLGPLALNVSWSCKWRGLPRAKMCGLQLCLNGVWDKDCMIQAPGEFGLWVSTGSTPENRAVRDTWREACGLDLGPSQVGW</sequence>